<dbReference type="EMBL" id="JH930468">
    <property type="protein sequence ID" value="EKM60344.1"/>
    <property type="molecule type" value="Genomic_DNA"/>
</dbReference>
<dbReference type="Proteomes" id="UP000008370">
    <property type="component" value="Unassembled WGS sequence"/>
</dbReference>
<accession>K5WMF3</accession>
<feature type="chain" id="PRO_5003885708" evidence="1">
    <location>
        <begin position="17"/>
        <end position="145"/>
    </location>
</feature>
<dbReference type="OrthoDB" id="2734101at2759"/>
<dbReference type="RefSeq" id="XP_007389560.1">
    <property type="nucleotide sequence ID" value="XM_007389498.1"/>
</dbReference>
<evidence type="ECO:0000313" key="2">
    <source>
        <dbReference type="EMBL" id="EKM60344.1"/>
    </source>
</evidence>
<evidence type="ECO:0000256" key="1">
    <source>
        <dbReference type="SAM" id="SignalP"/>
    </source>
</evidence>
<organism evidence="2 3">
    <name type="scientific">Phanerochaete carnosa (strain HHB-10118-sp)</name>
    <name type="common">White-rot fungus</name>
    <name type="synonym">Peniophora carnosa</name>
    <dbReference type="NCBI Taxonomy" id="650164"/>
    <lineage>
        <taxon>Eukaryota</taxon>
        <taxon>Fungi</taxon>
        <taxon>Dikarya</taxon>
        <taxon>Basidiomycota</taxon>
        <taxon>Agaricomycotina</taxon>
        <taxon>Agaricomycetes</taxon>
        <taxon>Polyporales</taxon>
        <taxon>Phanerochaetaceae</taxon>
        <taxon>Phanerochaete</taxon>
    </lineage>
</organism>
<proteinExistence type="predicted"/>
<dbReference type="KEGG" id="pco:PHACADRAFT_23720"/>
<dbReference type="InParanoid" id="K5WMF3"/>
<dbReference type="HOGENOM" id="CLU_137500_1_0_1"/>
<dbReference type="AlphaFoldDB" id="K5WMF3"/>
<protein>
    <submittedName>
        <fullName evidence="2">Uncharacterized protein</fullName>
    </submittedName>
</protein>
<dbReference type="Pfam" id="PF19271">
    <property type="entry name" value="Nis1"/>
    <property type="match status" value="1"/>
</dbReference>
<keyword evidence="3" id="KW-1185">Reference proteome</keyword>
<feature type="signal peptide" evidence="1">
    <location>
        <begin position="1"/>
        <end position="16"/>
    </location>
</feature>
<gene>
    <name evidence="2" type="ORF">PHACADRAFT_23720</name>
</gene>
<reference evidence="2 3" key="1">
    <citation type="journal article" date="2012" name="BMC Genomics">
        <title>Comparative genomics of the white-rot fungi, Phanerochaete carnosa and P. chrysosporium, to elucidate the genetic basis of the distinct wood types they colonize.</title>
        <authorList>
            <person name="Suzuki H."/>
            <person name="MacDonald J."/>
            <person name="Syed K."/>
            <person name="Salamov A."/>
            <person name="Hori C."/>
            <person name="Aerts A."/>
            <person name="Henrissat B."/>
            <person name="Wiebenga A."/>
            <person name="vanKuyk P.A."/>
            <person name="Barry K."/>
            <person name="Lindquist E."/>
            <person name="LaButti K."/>
            <person name="Lapidus A."/>
            <person name="Lucas S."/>
            <person name="Coutinho P."/>
            <person name="Gong Y."/>
            <person name="Samejima M."/>
            <person name="Mahadevan R."/>
            <person name="Abou-Zaid M."/>
            <person name="de Vries R.P."/>
            <person name="Igarashi K."/>
            <person name="Yadav J.S."/>
            <person name="Grigoriev I.V."/>
            <person name="Master E.R."/>
        </authorList>
    </citation>
    <scope>NUCLEOTIDE SEQUENCE [LARGE SCALE GENOMIC DNA]</scope>
    <source>
        <strain evidence="2 3">HHB-10118-sp</strain>
    </source>
</reference>
<sequence>MKYFTVVAALAATGLAQSIVISTPAANSTVSAGQPITVEVDKQNTLTGSIEVALVLSIVPCPADGCTDPSYNPSDDLGQIFYNGAYNPQSQPGAPQKPPHQNFTVQVPTSFTSGENVALIATHLNLVGAGPEPVLQVLFVPLTVL</sequence>
<keyword evidence="1" id="KW-0732">Signal</keyword>
<name>K5WMF3_PHACS</name>
<dbReference type="GeneID" id="18913658"/>
<evidence type="ECO:0000313" key="3">
    <source>
        <dbReference type="Proteomes" id="UP000008370"/>
    </source>
</evidence>
<dbReference type="InterPro" id="IPR045469">
    <property type="entry name" value="Nis1"/>
</dbReference>